<dbReference type="PROSITE" id="PS51257">
    <property type="entry name" value="PROKAR_LIPOPROTEIN"/>
    <property type="match status" value="1"/>
</dbReference>
<dbReference type="KEGG" id="caby:Cabys_1631"/>
<dbReference type="InterPro" id="IPR001548">
    <property type="entry name" value="Peptidase_M2"/>
</dbReference>
<feature type="binding site" evidence="5">
    <location>
        <position position="359"/>
    </location>
    <ligand>
        <name>Zn(2+)</name>
        <dbReference type="ChEBI" id="CHEBI:29105"/>
        <label>2</label>
        <note>catalytic</note>
    </ligand>
</feature>
<evidence type="ECO:0000256" key="3">
    <source>
        <dbReference type="ARBA" id="ARBA00023180"/>
    </source>
</evidence>
<dbReference type="HOGENOM" id="CLU_516473_0_0_0"/>
<evidence type="ECO:0000256" key="4">
    <source>
        <dbReference type="PIRSR" id="PIRSR601548-3"/>
    </source>
</evidence>
<proteinExistence type="predicted"/>
<sequence length="571" mass="67524">MLNIKAGVNQTVEGAMRLMGILILSILLFVSCQKQNREEALQQFIEQHVAKIKPLEKAAKEAYWEAATTGRQEAYKKSAELELKIRKIYSNPQEFAFLKDLKTSKKIKDPLLKRQLQILYNRYLQNQIDSTLLRQMVELSSKIEEKFSTFRPTLNGKKVTNNEILEILKNETDNARRKAAWEASKQVGRVVADDIIKLVKLRNQAAQKLGFENYHTMSLELSEQRVKQIDRIMWDVAEYTLEPFYNSKRALDQLLAQKYHISVQQLRPWHYHDPFFQETPQVFQVNLDKYYENNDVKEIAVKFFAGIELPVESILAKSDLYERDGKNPHAFCEDFDREGDVRILCNLKNNESWMETLLHELGHAVYDKYNDPSVPYLLREPAHIFTTEGVAMLFGRLSRNPFWMQQVLNLSDEVRQQIEPDLNRYMRLKQLIFARWALVMYNFEKALYKNPDRNLNKLWWKMVQQYQLVTPPENRDEPDWASKIHFAIAPCYYHNYMLGELFASQLHMYITHHIYKTKNWQKVTYVNDPRVGQYLKEKVFKPGKTYPWNQMIEKATGSKLKVDYFASQFLE</sequence>
<evidence type="ECO:0000256" key="2">
    <source>
        <dbReference type="ARBA" id="ARBA00023157"/>
    </source>
</evidence>
<dbReference type="OrthoDB" id="9762795at2"/>
<evidence type="ECO:0000313" key="9">
    <source>
        <dbReference type="Proteomes" id="UP000004671"/>
    </source>
</evidence>
<dbReference type="PANTHER" id="PTHR10514">
    <property type="entry name" value="ANGIOTENSIN-CONVERTING ENZYME"/>
    <property type="match status" value="1"/>
</dbReference>
<keyword evidence="3" id="KW-0325">Glycoprotein</keyword>
<feature type="binding site" evidence="4">
    <location>
        <position position="363"/>
    </location>
    <ligand>
        <name>Zn(2+)</name>
        <dbReference type="ChEBI" id="CHEBI:29105"/>
        <label>1</label>
        <note>catalytic</note>
    </ligand>
</feature>
<dbReference type="AlphaFoldDB" id="H1XRB0"/>
<name>H1XRB0_CALAY</name>
<dbReference type="SUPFAM" id="SSF55486">
    <property type="entry name" value="Metalloproteases ('zincins'), catalytic domain"/>
    <property type="match status" value="1"/>
</dbReference>
<dbReference type="GO" id="GO:0008237">
    <property type="term" value="F:metallopeptidase activity"/>
    <property type="evidence" value="ECO:0007669"/>
    <property type="project" value="InterPro"/>
</dbReference>
<feature type="binding site" evidence="4">
    <location>
        <position position="388"/>
    </location>
    <ligand>
        <name>Zn(2+)</name>
        <dbReference type="ChEBI" id="CHEBI:29105"/>
        <label>1</label>
        <note>catalytic</note>
    </ligand>
</feature>
<dbReference type="eggNOG" id="COG1164">
    <property type="taxonomic scope" value="Bacteria"/>
</dbReference>
<keyword evidence="9" id="KW-1185">Reference proteome</keyword>
<dbReference type="EMBL" id="CM001402">
    <property type="protein sequence ID" value="EHO42391.1"/>
    <property type="molecule type" value="Genomic_DNA"/>
</dbReference>
<evidence type="ECO:0000313" key="7">
    <source>
        <dbReference type="EMBL" id="APF18380.1"/>
    </source>
</evidence>
<evidence type="ECO:0000256" key="5">
    <source>
        <dbReference type="PIRSR" id="PIRSR601548-8"/>
    </source>
</evidence>
<feature type="binding site" evidence="4">
    <location>
        <position position="359"/>
    </location>
    <ligand>
        <name>Zn(2+)</name>
        <dbReference type="ChEBI" id="CHEBI:29105"/>
        <label>1</label>
        <note>catalytic</note>
    </ligand>
</feature>
<dbReference type="PANTHER" id="PTHR10514:SF27">
    <property type="entry name" value="ANGIOTENSIN-CONVERTING ENZYME"/>
    <property type="match status" value="1"/>
</dbReference>
<dbReference type="InParanoid" id="H1XRB0"/>
<dbReference type="GO" id="GO:0006508">
    <property type="term" value="P:proteolysis"/>
    <property type="evidence" value="ECO:0007669"/>
    <property type="project" value="InterPro"/>
</dbReference>
<reference evidence="8 9" key="1">
    <citation type="submission" date="2011-09" db="EMBL/GenBank/DDBJ databases">
        <title>The permanent draft genome of Caldithrix abyssi DSM 13497.</title>
        <authorList>
            <consortium name="US DOE Joint Genome Institute (JGI-PGF)"/>
            <person name="Lucas S."/>
            <person name="Han J."/>
            <person name="Lapidus A."/>
            <person name="Bruce D."/>
            <person name="Goodwin L."/>
            <person name="Pitluck S."/>
            <person name="Peters L."/>
            <person name="Kyrpides N."/>
            <person name="Mavromatis K."/>
            <person name="Ivanova N."/>
            <person name="Mikhailova N."/>
            <person name="Chertkov O."/>
            <person name="Detter J.C."/>
            <person name="Tapia R."/>
            <person name="Han C."/>
            <person name="Land M."/>
            <person name="Hauser L."/>
            <person name="Markowitz V."/>
            <person name="Cheng J.-F."/>
            <person name="Hugenholtz P."/>
            <person name="Woyke T."/>
            <person name="Wu D."/>
            <person name="Spring S."/>
            <person name="Brambilla E."/>
            <person name="Klenk H.-P."/>
            <person name="Eisen J.A."/>
        </authorList>
    </citation>
    <scope>NUCLEOTIDE SEQUENCE [LARGE SCALE GENOMIC DNA]</scope>
    <source>
        <strain evidence="8 9">DSM 13497</strain>
    </source>
</reference>
<dbReference type="Gene3D" id="1.10.1370.30">
    <property type="match status" value="1"/>
</dbReference>
<accession>H1XRB0</accession>
<organism evidence="8 9">
    <name type="scientific">Caldithrix abyssi DSM 13497</name>
    <dbReference type="NCBI Taxonomy" id="880073"/>
    <lineage>
        <taxon>Bacteria</taxon>
        <taxon>Pseudomonadati</taxon>
        <taxon>Calditrichota</taxon>
        <taxon>Calditrichia</taxon>
        <taxon>Calditrichales</taxon>
        <taxon>Calditrichaceae</taxon>
        <taxon>Caldithrix</taxon>
    </lineage>
</organism>
<gene>
    <name evidence="7" type="ORF">Cabys_1631</name>
    <name evidence="8" type="ORF">Calab_2784</name>
</gene>
<dbReference type="GO" id="GO:0008241">
    <property type="term" value="F:peptidyl-dipeptidase activity"/>
    <property type="evidence" value="ECO:0007669"/>
    <property type="project" value="InterPro"/>
</dbReference>
<keyword evidence="2" id="KW-1015">Disulfide bond</keyword>
<dbReference type="PaxDb" id="880073-Calab_2784"/>
<evidence type="ECO:0000313" key="8">
    <source>
        <dbReference type="EMBL" id="EHO42391.1"/>
    </source>
</evidence>
<dbReference type="EMBL" id="CP018099">
    <property type="protein sequence ID" value="APF18380.1"/>
    <property type="molecule type" value="Genomic_DNA"/>
</dbReference>
<keyword evidence="4" id="KW-0862">Zinc</keyword>
<dbReference type="GO" id="GO:0016020">
    <property type="term" value="C:membrane"/>
    <property type="evidence" value="ECO:0007669"/>
    <property type="project" value="InterPro"/>
</dbReference>
<keyword evidence="4" id="KW-0479">Metal-binding</keyword>
<feature type="binding site" evidence="5">
    <location>
        <position position="388"/>
    </location>
    <ligand>
        <name>Zn(2+)</name>
        <dbReference type="ChEBI" id="CHEBI:29105"/>
        <label>2</label>
        <note>catalytic</note>
    </ligand>
</feature>
<dbReference type="STRING" id="880073.Cabys_1631"/>
<dbReference type="Pfam" id="PF01401">
    <property type="entry name" value="Peptidase_M2"/>
    <property type="match status" value="1"/>
</dbReference>
<keyword evidence="1" id="KW-0732">Signal</keyword>
<evidence type="ECO:0000256" key="6">
    <source>
        <dbReference type="PIRSR" id="PIRSR601548-9"/>
    </source>
</evidence>
<protein>
    <submittedName>
        <fullName evidence="8">Peptidase M3A and M3B thimet/oligopeptidase F</fullName>
    </submittedName>
    <submittedName>
        <fullName evidence="7">Peptidyl-dipeptidase A</fullName>
    </submittedName>
</protein>
<evidence type="ECO:0000256" key="1">
    <source>
        <dbReference type="ARBA" id="ARBA00022729"/>
    </source>
</evidence>
<reference evidence="7 10" key="2">
    <citation type="submission" date="2016-11" db="EMBL/GenBank/DDBJ databases">
        <title>Genomic analysis of Caldithrix abyssi and proposal of a novel bacterial phylum Caldithrichaeota.</title>
        <authorList>
            <person name="Kublanov I."/>
            <person name="Sigalova O."/>
            <person name="Gavrilov S."/>
            <person name="Lebedinsky A."/>
            <person name="Ivanova N."/>
            <person name="Daum C."/>
            <person name="Reddy T."/>
            <person name="Klenk H.P."/>
            <person name="Goker M."/>
            <person name="Reva O."/>
            <person name="Miroshnichenko M."/>
            <person name="Kyprides N."/>
            <person name="Woyke T."/>
            <person name="Gelfand M."/>
        </authorList>
    </citation>
    <scope>NUCLEOTIDE SEQUENCE [LARGE SCALE GENOMIC DNA]</scope>
    <source>
        <strain evidence="7 10">LF13</strain>
    </source>
</reference>
<evidence type="ECO:0000313" key="10">
    <source>
        <dbReference type="Proteomes" id="UP000183868"/>
    </source>
</evidence>
<feature type="active site" description="Proton acceptor 2" evidence="6">
    <location>
        <position position="360"/>
    </location>
</feature>
<dbReference type="Proteomes" id="UP000004671">
    <property type="component" value="Chromosome"/>
</dbReference>
<dbReference type="Proteomes" id="UP000183868">
    <property type="component" value="Chromosome"/>
</dbReference>
<feature type="binding site" evidence="5">
    <location>
        <position position="363"/>
    </location>
    <ligand>
        <name>Zn(2+)</name>
        <dbReference type="ChEBI" id="CHEBI:29105"/>
        <label>2</label>
        <note>catalytic</note>
    </ligand>
</feature>